<feature type="compositionally biased region" description="Polar residues" evidence="1">
    <location>
        <begin position="62"/>
        <end position="71"/>
    </location>
</feature>
<proteinExistence type="predicted"/>
<evidence type="ECO:0000313" key="3">
    <source>
        <dbReference type="Proteomes" id="UP000222788"/>
    </source>
</evidence>
<accession>A0A2C5WYB2</accession>
<name>A0A2C5WYB2_9PEZI</name>
<dbReference type="Proteomes" id="UP000222788">
    <property type="component" value="Unassembled WGS sequence"/>
</dbReference>
<comment type="caution">
    <text evidence="2">The sequence shown here is derived from an EMBL/GenBank/DDBJ whole genome shotgun (WGS) entry which is preliminary data.</text>
</comment>
<dbReference type="AlphaFoldDB" id="A0A2C5WYB2"/>
<reference evidence="2 3" key="2">
    <citation type="journal article" date="2013" name="IMA Fungus">
        <title>IMA Genome-F 1: Ceratocystis fimbriata: Draft nuclear genome sequence for the plant pathogen, Ceratocystis fimbriata.</title>
        <authorList>
            <person name="Wilken P.M."/>
            <person name="Steenkamp E.T."/>
            <person name="Wingfield M.J."/>
            <person name="de Beer Z.W."/>
            <person name="Wingfield B.D."/>
        </authorList>
    </citation>
    <scope>NUCLEOTIDE SEQUENCE [LARGE SCALE GENOMIC DNA]</scope>
    <source>
        <strain evidence="2 3">CBS 114723</strain>
    </source>
</reference>
<protein>
    <submittedName>
        <fullName evidence="2">Uncharacterized protein</fullName>
    </submittedName>
</protein>
<dbReference type="EMBL" id="APWK03000116">
    <property type="protein sequence ID" value="PHH50732.1"/>
    <property type="molecule type" value="Genomic_DNA"/>
</dbReference>
<feature type="region of interest" description="Disordered" evidence="1">
    <location>
        <begin position="280"/>
        <end position="327"/>
    </location>
</feature>
<reference evidence="2 3" key="1">
    <citation type="journal article" date="2013" name="Fungal Biol.">
        <title>Analysis of microsatellite markers in the genome of the plant pathogen Ceratocystis fimbriata.</title>
        <authorList>
            <person name="Simpson M.C."/>
            <person name="Wilken P.M."/>
            <person name="Coetzee M.P."/>
            <person name="Wingfield M.J."/>
            <person name="Wingfield B.D."/>
        </authorList>
    </citation>
    <scope>NUCLEOTIDE SEQUENCE [LARGE SCALE GENOMIC DNA]</scope>
    <source>
        <strain evidence="2 3">CBS 114723</strain>
    </source>
</reference>
<evidence type="ECO:0000256" key="1">
    <source>
        <dbReference type="SAM" id="MobiDB-lite"/>
    </source>
</evidence>
<evidence type="ECO:0000313" key="2">
    <source>
        <dbReference type="EMBL" id="PHH50732.1"/>
    </source>
</evidence>
<gene>
    <name evidence="2" type="ORF">CFIMG_007342RA00001</name>
</gene>
<feature type="compositionally biased region" description="Basic residues" evidence="1">
    <location>
        <begin position="295"/>
        <end position="304"/>
    </location>
</feature>
<keyword evidence="3" id="KW-1185">Reference proteome</keyword>
<feature type="region of interest" description="Disordered" evidence="1">
    <location>
        <begin position="381"/>
        <end position="422"/>
    </location>
</feature>
<organism evidence="2 3">
    <name type="scientific">Ceratocystis fimbriata CBS 114723</name>
    <dbReference type="NCBI Taxonomy" id="1035309"/>
    <lineage>
        <taxon>Eukaryota</taxon>
        <taxon>Fungi</taxon>
        <taxon>Dikarya</taxon>
        <taxon>Ascomycota</taxon>
        <taxon>Pezizomycotina</taxon>
        <taxon>Sordariomycetes</taxon>
        <taxon>Hypocreomycetidae</taxon>
        <taxon>Microascales</taxon>
        <taxon>Ceratocystidaceae</taxon>
        <taxon>Ceratocystis</taxon>
    </lineage>
</organism>
<feature type="region of interest" description="Disordered" evidence="1">
    <location>
        <begin position="62"/>
        <end position="81"/>
    </location>
</feature>
<sequence>MVSTAQSNLASSERLMQSIHPPSSHMGSHINSQSQDVLGSHSKLAYVRPCFNVPEYSGEGSLESQVKSTGSLPWKHPGAQERNYSIKPQPVLKMVTDLPSSRLAVPLPDTSPHLRLPKLPYNPYKQDPTALSPLRISPHGQMPSDPWLTESLPPRLYDTPIDWNMVRQTSMQRSLINPFAEPRRRRVTREMLQLHIPPETWYGAGLACSMPGHPESDVPTSAWSPSMMVSSMSGALHALRSPIRNAWSPVYTKEELLRQQEEQAPRTFLGDVRKMLSSFWRSPKQALPPPTYPRQGRRQNKRQSGRLERRQKQKKASQAKNMGANAKRNVCLPQDNCMRPAYPSLDRVGVDMNVRKSAPLPYSIPRKLQEATADTHFIIEPNSSTVSSPPRPQPLSQLPPEHNSSLGQHASTRHTSAHLVNDSDTTLYGSRFNPSYKRRYSSQTPTRTLRAATTAKFINCAVSTPELSRQAIFHTVKRAAMFMRADRRDDAHEAMKTIRQWLEQHQVQDFLIAVGVWATVVVLLKWLDVSPPTIARTAPTRAEVFKDWGFSYVRVSEKRLWSVGEQQ</sequence>